<dbReference type="OrthoDB" id="9770415at2"/>
<dbReference type="InterPro" id="IPR011527">
    <property type="entry name" value="ABC1_TM_dom"/>
</dbReference>
<feature type="transmembrane region" description="Helical" evidence="10">
    <location>
        <begin position="49"/>
        <end position="67"/>
    </location>
</feature>
<dbReference type="FunFam" id="1.20.1560.10:FF:000011">
    <property type="entry name" value="Multidrug ABC transporter ATP-binding protein"/>
    <property type="match status" value="1"/>
</dbReference>
<dbReference type="GO" id="GO:0015421">
    <property type="term" value="F:ABC-type oligopeptide transporter activity"/>
    <property type="evidence" value="ECO:0007669"/>
    <property type="project" value="TreeGrafter"/>
</dbReference>
<keyword evidence="3" id="KW-1003">Cell membrane</keyword>
<dbReference type="Proteomes" id="UP000095256">
    <property type="component" value="Unassembled WGS sequence"/>
</dbReference>
<evidence type="ECO:0000256" key="7">
    <source>
        <dbReference type="ARBA" id="ARBA00022989"/>
    </source>
</evidence>
<keyword evidence="6 13" id="KW-0067">ATP-binding</keyword>
<evidence type="ECO:0000313" key="14">
    <source>
        <dbReference type="Proteomes" id="UP000095256"/>
    </source>
</evidence>
<dbReference type="AlphaFoldDB" id="A0A1E5KUF7"/>
<comment type="caution">
    <text evidence="13">The sequence shown here is derived from an EMBL/GenBank/DDBJ whole genome shotgun (WGS) entry which is preliminary data.</text>
</comment>
<dbReference type="InterPro" id="IPR036640">
    <property type="entry name" value="ABC1_TM_sf"/>
</dbReference>
<evidence type="ECO:0000256" key="8">
    <source>
        <dbReference type="ARBA" id="ARBA00023136"/>
    </source>
</evidence>
<gene>
    <name evidence="13" type="ORF">BCR26_05110</name>
</gene>
<evidence type="ECO:0000259" key="11">
    <source>
        <dbReference type="PROSITE" id="PS50893"/>
    </source>
</evidence>
<dbReference type="SUPFAM" id="SSF90123">
    <property type="entry name" value="ABC transporter transmembrane region"/>
    <property type="match status" value="1"/>
</dbReference>
<feature type="transmembrane region" description="Helical" evidence="10">
    <location>
        <begin position="107"/>
        <end position="127"/>
    </location>
</feature>
<dbReference type="PROSITE" id="PS50929">
    <property type="entry name" value="ABC_TM1F"/>
    <property type="match status" value="1"/>
</dbReference>
<evidence type="ECO:0000256" key="10">
    <source>
        <dbReference type="SAM" id="Phobius"/>
    </source>
</evidence>
<dbReference type="Gene3D" id="1.20.1560.10">
    <property type="entry name" value="ABC transporter type 1, transmembrane domain"/>
    <property type="match status" value="1"/>
</dbReference>
<keyword evidence="5" id="KW-0547">Nucleotide-binding</keyword>
<keyword evidence="14" id="KW-1185">Reference proteome</keyword>
<dbReference type="Pfam" id="PF00664">
    <property type="entry name" value="ABC_membrane"/>
    <property type="match status" value="1"/>
</dbReference>
<comment type="subcellular location">
    <subcellularLocation>
        <location evidence="1">Cell membrane</location>
        <topology evidence="1">Multi-pass membrane protein</topology>
    </subcellularLocation>
</comment>
<dbReference type="InterPro" id="IPR027417">
    <property type="entry name" value="P-loop_NTPase"/>
</dbReference>
<dbReference type="PROSITE" id="PS00211">
    <property type="entry name" value="ABC_TRANSPORTER_1"/>
    <property type="match status" value="1"/>
</dbReference>
<evidence type="ECO:0000256" key="2">
    <source>
        <dbReference type="ARBA" id="ARBA00022448"/>
    </source>
</evidence>
<organism evidence="13 14">
    <name type="scientific">Enterococcus rivorum</name>
    <dbReference type="NCBI Taxonomy" id="762845"/>
    <lineage>
        <taxon>Bacteria</taxon>
        <taxon>Bacillati</taxon>
        <taxon>Bacillota</taxon>
        <taxon>Bacilli</taxon>
        <taxon>Lactobacillales</taxon>
        <taxon>Enterococcaceae</taxon>
        <taxon>Enterococcus</taxon>
    </lineage>
</organism>
<evidence type="ECO:0000313" key="13">
    <source>
        <dbReference type="EMBL" id="OEH81229.1"/>
    </source>
</evidence>
<dbReference type="InterPro" id="IPR017871">
    <property type="entry name" value="ABC_transporter-like_CS"/>
</dbReference>
<dbReference type="InterPro" id="IPR003439">
    <property type="entry name" value="ABC_transporter-like_ATP-bd"/>
</dbReference>
<evidence type="ECO:0000256" key="1">
    <source>
        <dbReference type="ARBA" id="ARBA00004651"/>
    </source>
</evidence>
<dbReference type="GO" id="GO:0016887">
    <property type="term" value="F:ATP hydrolysis activity"/>
    <property type="evidence" value="ECO:0007669"/>
    <property type="project" value="InterPro"/>
</dbReference>
<feature type="transmembrane region" description="Helical" evidence="10">
    <location>
        <begin position="210"/>
        <end position="229"/>
    </location>
</feature>
<evidence type="ECO:0000256" key="9">
    <source>
        <dbReference type="SAM" id="MobiDB-lite"/>
    </source>
</evidence>
<dbReference type="SMART" id="SM00382">
    <property type="entry name" value="AAA"/>
    <property type="match status" value="1"/>
</dbReference>
<proteinExistence type="predicted"/>
<dbReference type="GO" id="GO:0005524">
    <property type="term" value="F:ATP binding"/>
    <property type="evidence" value="ECO:0007669"/>
    <property type="project" value="UniProtKB-KW"/>
</dbReference>
<feature type="domain" description="ABC transmembrane type-1" evidence="12">
    <location>
        <begin position="53"/>
        <end position="353"/>
    </location>
</feature>
<dbReference type="EMBL" id="MIEK01000056">
    <property type="protein sequence ID" value="OEH81229.1"/>
    <property type="molecule type" value="Genomic_DNA"/>
</dbReference>
<evidence type="ECO:0000256" key="5">
    <source>
        <dbReference type="ARBA" id="ARBA00022741"/>
    </source>
</evidence>
<sequence>MSEKRSTSSSAPRGPMGGGSSRNIGAKGPKAKNFWGTVKRLFKYMSNRMIAIVIVLILAIASVLFQIQTPKILGEATTEIFQKVMMGAQKMAAGTKIDNFGIDFDKIGRIILIVIGMYLIAAVFSFLQQFIMTRVSQRTVYKLRQELEQKMNKVPISYYDTHNNGDIMSRAINDMDNIASTLQQNLTQLITSIVTFVGVLWMMLTISWQLTLIALATVPLSLIVVMIVAPKSQRFFSGQQKSLGLLNNQVEETYGGHMVVKSFNHEGADQEVFEQENEKLYEAGWKAQFISAIIMPLMNFVKNLGYVFVAVLGGIKVANGQLPLGDVQAFLQYTNQFSQPITQIANLMNTIQSTVASAERVFEVLDEQEMQNTPSGIPAEENSPYKVRFENVQFGYSPDNLLMTDFSLDVKPGQMVAIVGPTGAGKTTLINLIERFYDVSGGSIKYNGTDTRDLSRDELRANFSMVLQDTWLFTGTIYDNILYGNEQATREQVFEAAKAAHVDDFVRKLPQGYDTILNEEASNISQGQRQLITIARAFLANPDVLILDEATSSVDTRTEILIQRAMSKLLEARTSFVVAHRLSTIRDADNIIVMNHGSIVETGNHDELMAKNGFYADLYNSQFSEEVA</sequence>
<dbReference type="STRING" id="762845.BCR26_05110"/>
<dbReference type="CDD" id="cd03254">
    <property type="entry name" value="ABCC_Glucan_exporter_like"/>
    <property type="match status" value="1"/>
</dbReference>
<keyword evidence="2" id="KW-0813">Transport</keyword>
<dbReference type="RefSeq" id="WP_069699817.1">
    <property type="nucleotide sequence ID" value="NZ_JAGGMA010000004.1"/>
</dbReference>
<dbReference type="GO" id="GO:0005886">
    <property type="term" value="C:plasma membrane"/>
    <property type="evidence" value="ECO:0007669"/>
    <property type="project" value="UniProtKB-SubCell"/>
</dbReference>
<evidence type="ECO:0000256" key="4">
    <source>
        <dbReference type="ARBA" id="ARBA00022692"/>
    </source>
</evidence>
<dbReference type="InterPro" id="IPR039421">
    <property type="entry name" value="Type_1_exporter"/>
</dbReference>
<dbReference type="FunFam" id="3.40.50.300:FF:000287">
    <property type="entry name" value="Multidrug ABC transporter ATP-binding protein"/>
    <property type="match status" value="1"/>
</dbReference>
<evidence type="ECO:0000256" key="6">
    <source>
        <dbReference type="ARBA" id="ARBA00022840"/>
    </source>
</evidence>
<name>A0A1E5KUF7_9ENTE</name>
<dbReference type="PROSITE" id="PS50893">
    <property type="entry name" value="ABC_TRANSPORTER_2"/>
    <property type="match status" value="1"/>
</dbReference>
<dbReference type="PANTHER" id="PTHR43394:SF1">
    <property type="entry name" value="ATP-BINDING CASSETTE SUB-FAMILY B MEMBER 10, MITOCHONDRIAL"/>
    <property type="match status" value="1"/>
</dbReference>
<protein>
    <submittedName>
        <fullName evidence="13">Multidrug ABC transporter ATP-binding protein</fullName>
    </submittedName>
</protein>
<reference evidence="13 14" key="1">
    <citation type="submission" date="2016-09" db="EMBL/GenBank/DDBJ databases">
        <authorList>
            <person name="Capua I."/>
            <person name="De Benedictis P."/>
            <person name="Joannis T."/>
            <person name="Lombin L.H."/>
            <person name="Cattoli G."/>
        </authorList>
    </citation>
    <scope>NUCLEOTIDE SEQUENCE [LARGE SCALE GENOMIC DNA]</scope>
    <source>
        <strain evidence="13 14">LMG 25899</strain>
    </source>
</reference>
<dbReference type="CDD" id="cd18547">
    <property type="entry name" value="ABC_6TM_Tm288_like"/>
    <property type="match status" value="1"/>
</dbReference>
<feature type="region of interest" description="Disordered" evidence="9">
    <location>
        <begin position="1"/>
        <end position="25"/>
    </location>
</feature>
<dbReference type="InterPro" id="IPR003593">
    <property type="entry name" value="AAA+_ATPase"/>
</dbReference>
<evidence type="ECO:0000256" key="3">
    <source>
        <dbReference type="ARBA" id="ARBA00022475"/>
    </source>
</evidence>
<feature type="domain" description="ABC transporter" evidence="11">
    <location>
        <begin position="387"/>
        <end position="621"/>
    </location>
</feature>
<dbReference type="Pfam" id="PF00005">
    <property type="entry name" value="ABC_tran"/>
    <property type="match status" value="1"/>
</dbReference>
<evidence type="ECO:0000259" key="12">
    <source>
        <dbReference type="PROSITE" id="PS50929"/>
    </source>
</evidence>
<keyword evidence="8 10" id="KW-0472">Membrane</keyword>
<feature type="transmembrane region" description="Helical" evidence="10">
    <location>
        <begin position="185"/>
        <end position="204"/>
    </location>
</feature>
<dbReference type="PANTHER" id="PTHR43394">
    <property type="entry name" value="ATP-DEPENDENT PERMEASE MDL1, MITOCHONDRIAL"/>
    <property type="match status" value="1"/>
</dbReference>
<dbReference type="SUPFAM" id="SSF52540">
    <property type="entry name" value="P-loop containing nucleoside triphosphate hydrolases"/>
    <property type="match status" value="1"/>
</dbReference>
<keyword evidence="7 10" id="KW-1133">Transmembrane helix</keyword>
<accession>A0A1E5KUF7</accession>
<dbReference type="Gene3D" id="3.40.50.300">
    <property type="entry name" value="P-loop containing nucleotide triphosphate hydrolases"/>
    <property type="match status" value="1"/>
</dbReference>
<keyword evidence="4 10" id="KW-0812">Transmembrane</keyword>